<evidence type="ECO:0000256" key="2">
    <source>
        <dbReference type="ARBA" id="ARBA00004443"/>
    </source>
</evidence>
<comment type="function">
    <text evidence="8">Mitochondrial mRNA stabilization factor.</text>
</comment>
<dbReference type="EMBL" id="JAZAVK010000196">
    <property type="protein sequence ID" value="KAK7416925.1"/>
    <property type="molecule type" value="Genomic_DNA"/>
</dbReference>
<protein>
    <recommendedName>
        <fullName evidence="8">ATPase synthesis protein 25</fullName>
    </recommendedName>
</protein>
<keyword evidence="11" id="KW-1185">Reference proteome</keyword>
<evidence type="ECO:0000256" key="3">
    <source>
        <dbReference type="ARBA" id="ARBA00010787"/>
    </source>
</evidence>
<dbReference type="Gene3D" id="3.30.460.10">
    <property type="entry name" value="Beta Polymerase, domain 2"/>
    <property type="match status" value="1"/>
</dbReference>
<sequence length="645" mass="72382">MLARPAVAALACRQCQSAVLRAIVTRPASIDFRSLPLRQSRQLPILTQRFFSQERTTEPAEKEDSENEITSEEDLLNESPLEPAKSAEPRGVPWFLEVDPPRHPPSQHEVELPDIPDDAPAVVTPMLKYIFEDMGLDEISLLDLRDLDPPAALGPNLIMLFGTTRSERHLHISSGRLVRWLKRNYKIDARADGLIGPGELRTKLRRLRKKAKLMGTNTAIVPGGDNGISTGWVCVNFSSNGGNSNEVESFDDTGRFSGFGASPTGTTIVIQCMTEARRNELSLESLWQGILKRSLQKGRRVRGEKAIDDAELDALVAAKVQIPASLAHTVGSPSRPPANPSDLQWQAMKQASKQHRYYSTTARRLSPSLENTSSRWPQPSSNTEGEGSPAGAGPDLEQMRTLISDIQLAGIPFNQDMLQNVIRDILRSPSAMANAATERLALVDQLLLTAEERGMSIWNNDMFVTLIESAVTSPSYGTELKQAQKNIEYLMNQKACNFDHNQILRLMTAYASRQDWTRFWDAFRTPSRFKRAREHGLYNFVYRTMANTKNQKMCIEALRWVYPEMVSQKPPVLAIGSLYNSLKACIWVADPQAENLLHNPPDKFKSILDERRLHNREFLKLLREVEATREQLSNLGSAAMNQFNQ</sequence>
<evidence type="ECO:0000256" key="4">
    <source>
        <dbReference type="ARBA" id="ARBA00022792"/>
    </source>
</evidence>
<keyword evidence="4 8" id="KW-0999">Mitochondrion inner membrane</keyword>
<name>A0ABR1H754_9HYPO</name>
<dbReference type="Proteomes" id="UP001498421">
    <property type="component" value="Unassembled WGS sequence"/>
</dbReference>
<dbReference type="InterPro" id="IPR040152">
    <property type="entry name" value="Atp25"/>
</dbReference>
<evidence type="ECO:0000256" key="7">
    <source>
        <dbReference type="ARBA" id="ARBA00023136"/>
    </source>
</evidence>
<evidence type="ECO:0000313" key="10">
    <source>
        <dbReference type="EMBL" id="KAK7416925.1"/>
    </source>
</evidence>
<feature type="compositionally biased region" description="Basic and acidic residues" evidence="9">
    <location>
        <begin position="99"/>
        <end position="111"/>
    </location>
</feature>
<dbReference type="PANTHER" id="PTHR28087">
    <property type="entry name" value="ATPASE SYNTHESIS PROTEIN 25, MITOCHONDRIAL"/>
    <property type="match status" value="1"/>
</dbReference>
<feature type="region of interest" description="Disordered" evidence="9">
    <location>
        <begin position="357"/>
        <end position="395"/>
    </location>
</feature>
<comment type="caution">
    <text evidence="10">The sequence shown here is derived from an EMBL/GenBank/DDBJ whole genome shotgun (WGS) entry which is preliminary data.</text>
</comment>
<reference evidence="10 11" key="1">
    <citation type="journal article" date="2025" name="Microbiol. Resour. Announc.">
        <title>Draft genome sequences for Neonectria magnoliae and Neonectria punicea, canker pathogens of Liriodendron tulipifera and Acer saccharum in West Virginia.</title>
        <authorList>
            <person name="Petronek H.M."/>
            <person name="Kasson M.T."/>
            <person name="Metheny A.M."/>
            <person name="Stauder C.M."/>
            <person name="Lovett B."/>
            <person name="Lynch S.C."/>
            <person name="Garnas J.R."/>
            <person name="Kasson L.R."/>
            <person name="Stajich J.E."/>
        </authorList>
    </citation>
    <scope>NUCLEOTIDE SEQUENCE [LARGE SCALE GENOMIC DNA]</scope>
    <source>
        <strain evidence="10 11">NRRL 64651</strain>
    </source>
</reference>
<evidence type="ECO:0000256" key="6">
    <source>
        <dbReference type="ARBA" id="ARBA00023128"/>
    </source>
</evidence>
<keyword evidence="5 8" id="KW-0809">Transit peptide</keyword>
<proteinExistence type="inferred from homology"/>
<accession>A0ABR1H754</accession>
<feature type="compositionally biased region" description="Acidic residues" evidence="9">
    <location>
        <begin position="63"/>
        <end position="76"/>
    </location>
</feature>
<comment type="function">
    <text evidence="1">Probable mitochondrial mRNA stabilization factor.</text>
</comment>
<feature type="region of interest" description="Disordered" evidence="9">
    <location>
        <begin position="50"/>
        <end position="117"/>
    </location>
</feature>
<keyword evidence="6 8" id="KW-0496">Mitochondrion</keyword>
<evidence type="ECO:0000313" key="11">
    <source>
        <dbReference type="Proteomes" id="UP001498421"/>
    </source>
</evidence>
<evidence type="ECO:0000256" key="5">
    <source>
        <dbReference type="ARBA" id="ARBA00022946"/>
    </source>
</evidence>
<comment type="similarity">
    <text evidence="3 8">Belongs to the ATP25 family.</text>
</comment>
<organism evidence="10 11">
    <name type="scientific">Neonectria magnoliae</name>
    <dbReference type="NCBI Taxonomy" id="2732573"/>
    <lineage>
        <taxon>Eukaryota</taxon>
        <taxon>Fungi</taxon>
        <taxon>Dikarya</taxon>
        <taxon>Ascomycota</taxon>
        <taxon>Pezizomycotina</taxon>
        <taxon>Sordariomycetes</taxon>
        <taxon>Hypocreomycetidae</taxon>
        <taxon>Hypocreales</taxon>
        <taxon>Nectriaceae</taxon>
        <taxon>Neonectria</taxon>
    </lineage>
</organism>
<gene>
    <name evidence="10" type="primary">ATP25</name>
    <name evidence="10" type="ORF">QQZ08_011815</name>
</gene>
<dbReference type="PANTHER" id="PTHR28087:SF1">
    <property type="entry name" value="ATPASE SYNTHESIS PROTEIN 25, MITOCHONDRIAL"/>
    <property type="match status" value="1"/>
</dbReference>
<comment type="subcellular location">
    <subcellularLocation>
        <location evidence="2 8">Mitochondrion inner membrane</location>
        <topology evidence="2 8">Peripheral membrane protein</topology>
        <orientation evidence="2 8">Matrix side</orientation>
    </subcellularLocation>
</comment>
<evidence type="ECO:0000256" key="8">
    <source>
        <dbReference type="RuleBase" id="RU367062"/>
    </source>
</evidence>
<evidence type="ECO:0000256" key="9">
    <source>
        <dbReference type="SAM" id="MobiDB-lite"/>
    </source>
</evidence>
<dbReference type="InterPro" id="IPR043519">
    <property type="entry name" value="NT_sf"/>
</dbReference>
<feature type="compositionally biased region" description="Polar residues" evidence="9">
    <location>
        <begin position="357"/>
        <end position="385"/>
    </location>
</feature>
<keyword evidence="7 8" id="KW-0472">Membrane</keyword>
<evidence type="ECO:0000256" key="1">
    <source>
        <dbReference type="ARBA" id="ARBA00003470"/>
    </source>
</evidence>